<dbReference type="Pfam" id="PF12833">
    <property type="entry name" value="HTH_18"/>
    <property type="match status" value="1"/>
</dbReference>
<accession>A0A2V3UGI6</accession>
<dbReference type="PROSITE" id="PS00041">
    <property type="entry name" value="HTH_ARAC_FAMILY_1"/>
    <property type="match status" value="1"/>
</dbReference>
<dbReference type="InterPro" id="IPR014710">
    <property type="entry name" value="RmlC-like_jellyroll"/>
</dbReference>
<dbReference type="GO" id="GO:0003700">
    <property type="term" value="F:DNA-binding transcription factor activity"/>
    <property type="evidence" value="ECO:0007669"/>
    <property type="project" value="InterPro"/>
</dbReference>
<dbReference type="AlphaFoldDB" id="A0A2V3UGI6"/>
<dbReference type="Gene3D" id="2.60.120.10">
    <property type="entry name" value="Jelly Rolls"/>
    <property type="match status" value="1"/>
</dbReference>
<dbReference type="Pfam" id="PF02311">
    <property type="entry name" value="AraC_binding"/>
    <property type="match status" value="1"/>
</dbReference>
<dbReference type="InterPro" id="IPR018062">
    <property type="entry name" value="HTH_AraC-typ_CS"/>
</dbReference>
<keyword evidence="3" id="KW-0010">Activator</keyword>
<feature type="domain" description="HTH araC/xylS-type" evidence="5">
    <location>
        <begin position="170"/>
        <end position="247"/>
    </location>
</feature>
<dbReference type="InterPro" id="IPR011051">
    <property type="entry name" value="RmlC_Cupin_sf"/>
</dbReference>
<proteinExistence type="predicted"/>
<evidence type="ECO:0000256" key="2">
    <source>
        <dbReference type="ARBA" id="ARBA00023125"/>
    </source>
</evidence>
<keyword evidence="2" id="KW-0238">DNA-binding</keyword>
<dbReference type="OrthoDB" id="9806208at2"/>
<dbReference type="PRINTS" id="PR00032">
    <property type="entry name" value="HTHARAC"/>
</dbReference>
<evidence type="ECO:0000313" key="6">
    <source>
        <dbReference type="EMBL" id="PXW57956.1"/>
    </source>
</evidence>
<dbReference type="SMART" id="SM00342">
    <property type="entry name" value="HTH_ARAC"/>
    <property type="match status" value="1"/>
</dbReference>
<evidence type="ECO:0000313" key="7">
    <source>
        <dbReference type="Proteomes" id="UP000248021"/>
    </source>
</evidence>
<dbReference type="PROSITE" id="PS01124">
    <property type="entry name" value="HTH_ARAC_FAMILY_2"/>
    <property type="match status" value="1"/>
</dbReference>
<dbReference type="Gene3D" id="1.10.10.60">
    <property type="entry name" value="Homeodomain-like"/>
    <property type="match status" value="1"/>
</dbReference>
<dbReference type="EMBL" id="QJJK01000006">
    <property type="protein sequence ID" value="PXW57956.1"/>
    <property type="molecule type" value="Genomic_DNA"/>
</dbReference>
<evidence type="ECO:0000256" key="3">
    <source>
        <dbReference type="ARBA" id="ARBA00023159"/>
    </source>
</evidence>
<protein>
    <submittedName>
        <fullName evidence="6">AraC-like protein</fullName>
    </submittedName>
</protein>
<dbReference type="InterPro" id="IPR020449">
    <property type="entry name" value="Tscrpt_reg_AraC-type_HTH"/>
</dbReference>
<dbReference type="InterPro" id="IPR003313">
    <property type="entry name" value="AraC-bd"/>
</dbReference>
<evidence type="ECO:0000259" key="5">
    <source>
        <dbReference type="PROSITE" id="PS01124"/>
    </source>
</evidence>
<name>A0A2V3UGI6_9HYPH</name>
<keyword evidence="4" id="KW-0804">Transcription</keyword>
<dbReference type="InterPro" id="IPR009057">
    <property type="entry name" value="Homeodomain-like_sf"/>
</dbReference>
<dbReference type="Proteomes" id="UP000248021">
    <property type="component" value="Unassembled WGS sequence"/>
</dbReference>
<sequence length="274" mass="30011">MATETLRSPATTFIQHEQAASAGWRYRLEAPRCEIGIWQGDRAPALGTHFHREDQLTLVLSGSRHFVSARAQFHVPSGHAILFPAGVPHSSLSQSHPDTRCLNAYITPSQPGYWPVVLQIQEKELADIDVMRLAARLQGQPGPADHSGASGAARQWRSAALSGAPVALQARQHGLGREAFSRKFERLVGMPPHAFRLIQRLNLARDRLRAGREIADVACECGFADQSHFGRHFRRAFGVTPRAYRDGLAPHPSAANASTALKQTRKLTDLDGTG</sequence>
<dbReference type="PANTHER" id="PTHR46796">
    <property type="entry name" value="HTH-TYPE TRANSCRIPTIONAL ACTIVATOR RHAS-RELATED"/>
    <property type="match status" value="1"/>
</dbReference>
<keyword evidence="7" id="KW-1185">Reference proteome</keyword>
<dbReference type="RefSeq" id="WP_110375278.1">
    <property type="nucleotide sequence ID" value="NZ_JAHBRY010000001.1"/>
</dbReference>
<organism evidence="6 7">
    <name type="scientific">Chelatococcus asaccharovorans</name>
    <dbReference type="NCBI Taxonomy" id="28210"/>
    <lineage>
        <taxon>Bacteria</taxon>
        <taxon>Pseudomonadati</taxon>
        <taxon>Pseudomonadota</taxon>
        <taxon>Alphaproteobacteria</taxon>
        <taxon>Hyphomicrobiales</taxon>
        <taxon>Chelatococcaceae</taxon>
        <taxon>Chelatococcus</taxon>
    </lineage>
</organism>
<keyword evidence="1" id="KW-0805">Transcription regulation</keyword>
<evidence type="ECO:0000256" key="4">
    <source>
        <dbReference type="ARBA" id="ARBA00023163"/>
    </source>
</evidence>
<comment type="caution">
    <text evidence="6">The sequence shown here is derived from an EMBL/GenBank/DDBJ whole genome shotgun (WGS) entry which is preliminary data.</text>
</comment>
<dbReference type="GO" id="GO:0043565">
    <property type="term" value="F:sequence-specific DNA binding"/>
    <property type="evidence" value="ECO:0007669"/>
    <property type="project" value="InterPro"/>
</dbReference>
<dbReference type="InterPro" id="IPR018060">
    <property type="entry name" value="HTH_AraC"/>
</dbReference>
<dbReference type="InterPro" id="IPR050204">
    <property type="entry name" value="AraC_XylS_family_regulators"/>
</dbReference>
<gene>
    <name evidence="6" type="ORF">C7450_106129</name>
</gene>
<dbReference type="SUPFAM" id="SSF46689">
    <property type="entry name" value="Homeodomain-like"/>
    <property type="match status" value="1"/>
</dbReference>
<evidence type="ECO:0000256" key="1">
    <source>
        <dbReference type="ARBA" id="ARBA00023015"/>
    </source>
</evidence>
<dbReference type="SUPFAM" id="SSF51182">
    <property type="entry name" value="RmlC-like cupins"/>
    <property type="match status" value="1"/>
</dbReference>
<reference evidence="6 7" key="1">
    <citation type="submission" date="2018-05" db="EMBL/GenBank/DDBJ databases">
        <title>Genomic Encyclopedia of Type Strains, Phase IV (KMG-IV): sequencing the most valuable type-strain genomes for metagenomic binning, comparative biology and taxonomic classification.</title>
        <authorList>
            <person name="Goeker M."/>
        </authorList>
    </citation>
    <scope>NUCLEOTIDE SEQUENCE [LARGE SCALE GENOMIC DNA]</scope>
    <source>
        <strain evidence="6 7">DSM 6462</strain>
    </source>
</reference>